<accession>A0A803ML90</accession>
<reference evidence="4" key="1">
    <citation type="journal article" date="2017" name="Nature">
        <title>The genome of Chenopodium quinoa.</title>
        <authorList>
            <person name="Jarvis D.E."/>
            <person name="Ho Y.S."/>
            <person name="Lightfoot D.J."/>
            <person name="Schmoeckel S.M."/>
            <person name="Li B."/>
            <person name="Borm T.J.A."/>
            <person name="Ohyanagi H."/>
            <person name="Mineta K."/>
            <person name="Michell C.T."/>
            <person name="Saber N."/>
            <person name="Kharbatia N.M."/>
            <person name="Rupper R.R."/>
            <person name="Sharp A.R."/>
            <person name="Dally N."/>
            <person name="Boughton B.A."/>
            <person name="Woo Y.H."/>
            <person name="Gao G."/>
            <person name="Schijlen E.G.W.M."/>
            <person name="Guo X."/>
            <person name="Momin A.A."/>
            <person name="Negrao S."/>
            <person name="Al-Babili S."/>
            <person name="Gehring C."/>
            <person name="Roessner U."/>
            <person name="Jung C."/>
            <person name="Murphy K."/>
            <person name="Arold S.T."/>
            <person name="Gojobori T."/>
            <person name="van der Linden C.G."/>
            <person name="van Loo E.N."/>
            <person name="Jellen E.N."/>
            <person name="Maughan P.J."/>
            <person name="Tester M."/>
        </authorList>
    </citation>
    <scope>NUCLEOTIDE SEQUENCE [LARGE SCALE GENOMIC DNA]</scope>
    <source>
        <strain evidence="4">cv. PI 614886</strain>
    </source>
</reference>
<evidence type="ECO:0000256" key="1">
    <source>
        <dbReference type="ARBA" id="ARBA00001946"/>
    </source>
</evidence>
<dbReference type="InterPro" id="IPR001441">
    <property type="entry name" value="UPP_synth-like"/>
</dbReference>
<gene>
    <name evidence="4" type="primary">LOC110726992</name>
</gene>
<dbReference type="GO" id="GO:0009668">
    <property type="term" value="P:plastid membrane organization"/>
    <property type="evidence" value="ECO:0007669"/>
    <property type="project" value="TreeGrafter"/>
</dbReference>
<keyword evidence="2 3" id="KW-0808">Transferase</keyword>
<comment type="similarity">
    <text evidence="3">Belongs to the UPP synthase family.</text>
</comment>
<dbReference type="GeneID" id="110726992"/>
<dbReference type="GO" id="GO:0009409">
    <property type="term" value="P:response to cold"/>
    <property type="evidence" value="ECO:0007669"/>
    <property type="project" value="TreeGrafter"/>
</dbReference>
<evidence type="ECO:0000256" key="3">
    <source>
        <dbReference type="RuleBase" id="RU363018"/>
    </source>
</evidence>
<dbReference type="RefSeq" id="XP_021762220.1">
    <property type="nucleotide sequence ID" value="XM_021906528.1"/>
</dbReference>
<dbReference type="SMR" id="A0A803ML90"/>
<dbReference type="EnsemblPlants" id="AUR62031702-RA">
    <property type="protein sequence ID" value="AUR62031702-RA:cds"/>
    <property type="gene ID" value="AUR62031702"/>
</dbReference>
<dbReference type="NCBIfam" id="TIGR00055">
    <property type="entry name" value="uppS"/>
    <property type="match status" value="1"/>
</dbReference>
<dbReference type="CDD" id="cd00475">
    <property type="entry name" value="Cis_IPPS"/>
    <property type="match status" value="1"/>
</dbReference>
<name>A0A803ML90_CHEQI</name>
<reference evidence="4" key="2">
    <citation type="submission" date="2021-03" db="UniProtKB">
        <authorList>
            <consortium name="EnsemblPlants"/>
        </authorList>
    </citation>
    <scope>IDENTIFICATION</scope>
</reference>
<dbReference type="SUPFAM" id="SSF64005">
    <property type="entry name" value="Undecaprenyl diphosphate synthase"/>
    <property type="match status" value="1"/>
</dbReference>
<dbReference type="PANTHER" id="PTHR10291:SF0">
    <property type="entry name" value="DEHYDRODOLICHYL DIPHOSPHATE SYNTHASE 2"/>
    <property type="match status" value="1"/>
</dbReference>
<dbReference type="GO" id="GO:0009570">
    <property type="term" value="C:chloroplast stroma"/>
    <property type="evidence" value="ECO:0007669"/>
    <property type="project" value="TreeGrafter"/>
</dbReference>
<dbReference type="PROSITE" id="PS01066">
    <property type="entry name" value="UPP_SYNTHASE"/>
    <property type="match status" value="1"/>
</dbReference>
<dbReference type="Pfam" id="PF01255">
    <property type="entry name" value="Prenyltransf"/>
    <property type="match status" value="1"/>
</dbReference>
<dbReference type="OrthoDB" id="4173905at2759"/>
<organism evidence="4 5">
    <name type="scientific">Chenopodium quinoa</name>
    <name type="common">Quinoa</name>
    <dbReference type="NCBI Taxonomy" id="63459"/>
    <lineage>
        <taxon>Eukaryota</taxon>
        <taxon>Viridiplantae</taxon>
        <taxon>Streptophyta</taxon>
        <taxon>Embryophyta</taxon>
        <taxon>Tracheophyta</taxon>
        <taxon>Spermatophyta</taxon>
        <taxon>Magnoliopsida</taxon>
        <taxon>eudicotyledons</taxon>
        <taxon>Gunneridae</taxon>
        <taxon>Pentapetalae</taxon>
        <taxon>Caryophyllales</taxon>
        <taxon>Chenopodiaceae</taxon>
        <taxon>Chenopodioideae</taxon>
        <taxon>Atripliceae</taxon>
        <taxon>Chenopodium</taxon>
    </lineage>
</organism>
<evidence type="ECO:0000313" key="5">
    <source>
        <dbReference type="Proteomes" id="UP000596660"/>
    </source>
</evidence>
<dbReference type="Gene3D" id="3.40.1180.10">
    <property type="entry name" value="Decaprenyl diphosphate synthase-like"/>
    <property type="match status" value="1"/>
</dbReference>
<dbReference type="EC" id="2.5.1.-" evidence="3"/>
<dbReference type="GO" id="GO:0045547">
    <property type="term" value="F:ditrans,polycis-polyprenyl diphosphate synthase [(2E,6E)-farnesyl diphosphate specific] activity"/>
    <property type="evidence" value="ECO:0007669"/>
    <property type="project" value="TreeGrafter"/>
</dbReference>
<evidence type="ECO:0000256" key="2">
    <source>
        <dbReference type="ARBA" id="ARBA00022679"/>
    </source>
</evidence>
<dbReference type="KEGG" id="cqi:110726992"/>
<dbReference type="InterPro" id="IPR018520">
    <property type="entry name" value="UPP_synth-like_CS"/>
</dbReference>
<dbReference type="InterPro" id="IPR036424">
    <property type="entry name" value="UPP_synth-like_sf"/>
</dbReference>
<dbReference type="Proteomes" id="UP000596660">
    <property type="component" value="Unplaced"/>
</dbReference>
<evidence type="ECO:0000313" key="4">
    <source>
        <dbReference type="EnsemblPlants" id="AUR62031702-RA:cds"/>
    </source>
</evidence>
<dbReference type="GO" id="GO:0016094">
    <property type="term" value="P:polyprenol biosynthetic process"/>
    <property type="evidence" value="ECO:0007669"/>
    <property type="project" value="TreeGrafter"/>
</dbReference>
<dbReference type="Gramene" id="AUR62031702-RA">
    <property type="protein sequence ID" value="AUR62031702-RA:cds"/>
    <property type="gene ID" value="AUR62031702"/>
</dbReference>
<proteinExistence type="inferred from homology"/>
<dbReference type="HAMAP" id="MF_01139">
    <property type="entry name" value="ISPT"/>
    <property type="match status" value="1"/>
</dbReference>
<comment type="cofactor">
    <cofactor evidence="1">
        <name>Mg(2+)</name>
        <dbReference type="ChEBI" id="CHEBI:18420"/>
    </cofactor>
</comment>
<sequence length="292" mass="33433">MQSLIGCGSSIFPLKPNLKMYSNYLHATKNNLSNCTSMLPIVRKNGSHKIDEKYLEATLEKELIPKHVAIILDGTRRWLKAQGKPLNYDAFFQSNTLFADLCLKWGVSTATTFMYSFKNLQRGQEANDLLFGQLERYLENNLENFIRKEIKVSMIGERWLLPKSLQDVIKQVENATSTKHTKKLELMLAICYSGTGDILQATRNICEKVKAGLVEPKAIDEAMLDQELWTRGGPHPDLLIRTGGRLRVSDYLMWQLAQTELYFSQVSAPEFGEIEFLQALRSFQQRERTFGK</sequence>
<dbReference type="PANTHER" id="PTHR10291">
    <property type="entry name" value="DEHYDRODOLICHYL DIPHOSPHATE SYNTHASE FAMILY MEMBER"/>
    <property type="match status" value="1"/>
</dbReference>
<keyword evidence="5" id="KW-1185">Reference proteome</keyword>
<protein>
    <recommendedName>
        <fullName evidence="3">Alkyl transferase</fullName>
        <ecNumber evidence="3">2.5.1.-</ecNumber>
    </recommendedName>
</protein>
<dbReference type="AlphaFoldDB" id="A0A803ML90"/>